<dbReference type="InterPro" id="IPR005583">
    <property type="entry name" value="YaaA"/>
</dbReference>
<accession>A0ABT1L685</accession>
<feature type="region of interest" description="Disordered" evidence="2">
    <location>
        <begin position="1"/>
        <end position="20"/>
    </location>
</feature>
<name>A0ABT1L685_9GAMM</name>
<dbReference type="Pfam" id="PF03883">
    <property type="entry name" value="H2O2_YaaD"/>
    <property type="match status" value="1"/>
</dbReference>
<evidence type="ECO:0000256" key="1">
    <source>
        <dbReference type="HAMAP-Rule" id="MF_00652"/>
    </source>
</evidence>
<keyword evidence="4" id="KW-1185">Reference proteome</keyword>
<organism evidence="3 4">
    <name type="scientific">Candidatus Synchoanobacter obligatus</name>
    <dbReference type="NCBI Taxonomy" id="2919597"/>
    <lineage>
        <taxon>Bacteria</taxon>
        <taxon>Pseudomonadati</taxon>
        <taxon>Pseudomonadota</taxon>
        <taxon>Gammaproteobacteria</taxon>
        <taxon>Candidatus Comchoanobacterales</taxon>
        <taxon>Candidatus Comchoanobacteraceae</taxon>
        <taxon>Candidatus Synchoanobacter</taxon>
    </lineage>
</organism>
<dbReference type="HAMAP" id="MF_00652">
    <property type="entry name" value="UPF0246"/>
    <property type="match status" value="1"/>
</dbReference>
<dbReference type="RefSeq" id="WP_258569352.1">
    <property type="nucleotide sequence ID" value="NZ_JAKUDN010000002.1"/>
</dbReference>
<dbReference type="Proteomes" id="UP001320768">
    <property type="component" value="Unassembled WGS sequence"/>
</dbReference>
<evidence type="ECO:0000313" key="3">
    <source>
        <dbReference type="EMBL" id="MCP8352245.1"/>
    </source>
</evidence>
<protein>
    <recommendedName>
        <fullName evidence="1">UPF0246 protein MKS91_02955</fullName>
    </recommendedName>
</protein>
<dbReference type="PANTHER" id="PTHR30283:SF4">
    <property type="entry name" value="PEROXIDE STRESS RESISTANCE PROTEIN YAAA"/>
    <property type="match status" value="1"/>
</dbReference>
<proteinExistence type="inferred from homology"/>
<comment type="caution">
    <text evidence="3">The sequence shown here is derived from an EMBL/GenBank/DDBJ whole genome shotgun (WGS) entry which is preliminary data.</text>
</comment>
<reference evidence="3 4" key="1">
    <citation type="journal article" date="2022" name="Nat. Microbiol.">
        <title>The microbiome of a bacterivorous marine choanoflagellate contains a resource-demanding obligate bacterial associate.</title>
        <authorList>
            <person name="Needham D.M."/>
            <person name="Poirier C."/>
            <person name="Bachy C."/>
            <person name="George E.E."/>
            <person name="Wilken S."/>
            <person name="Yung C.C.M."/>
            <person name="Limardo A.J."/>
            <person name="Morando M."/>
            <person name="Sudek L."/>
            <person name="Malmstrom R.R."/>
            <person name="Keeling P.J."/>
            <person name="Santoro A.E."/>
            <person name="Worden A.Z."/>
        </authorList>
    </citation>
    <scope>NUCLEOTIDE SEQUENCE [LARGE SCALE GENOMIC DNA]</scope>
    <source>
        <strain evidence="3 4">Comchoano-2</strain>
    </source>
</reference>
<sequence length="247" mass="28101">MIIISPAKRQNVPEKNRSQGQPVGLAQAKDLLADISALDRETLTKILAVSQDIGQKSWEDFQTLQQKGMQASEAVAAIDLYQGDVFKFLDVSSLNDHDLLFMQEHLRIVSAFYGWLKPLDGIWPYRLEMTSRLPGYRGLAGFWQEAISLELSKNKPDFIFNLASQAYAQAVVKPEGSIWVDVVFQDKDRHGKFKVVAVKAKRMRGKILRYMLTNRIEHPEGLLAYQEDGYVFNEHLSSPNQLVYQAQ</sequence>
<evidence type="ECO:0000256" key="2">
    <source>
        <dbReference type="SAM" id="MobiDB-lite"/>
    </source>
</evidence>
<comment type="similarity">
    <text evidence="1">Belongs to the UPF0246 family.</text>
</comment>
<evidence type="ECO:0000313" key="4">
    <source>
        <dbReference type="Proteomes" id="UP001320768"/>
    </source>
</evidence>
<gene>
    <name evidence="3" type="ORF">MKS91_02955</name>
</gene>
<dbReference type="PANTHER" id="PTHR30283">
    <property type="entry name" value="PEROXIDE STRESS RESPONSE PROTEIN YAAA"/>
    <property type="match status" value="1"/>
</dbReference>
<dbReference type="EMBL" id="JAKUDN010000002">
    <property type="protein sequence ID" value="MCP8352245.1"/>
    <property type="molecule type" value="Genomic_DNA"/>
</dbReference>